<protein>
    <submittedName>
        <fullName evidence="2">Uncharacterized protein</fullName>
    </submittedName>
</protein>
<keyword evidence="1" id="KW-0812">Transmembrane</keyword>
<dbReference type="Proteomes" id="UP000317421">
    <property type="component" value="Unassembled WGS sequence"/>
</dbReference>
<comment type="caution">
    <text evidence="2">The sequence shown here is derived from an EMBL/GenBank/DDBJ whole genome shotgun (WGS) entry which is preliminary data.</text>
</comment>
<keyword evidence="1" id="KW-0472">Membrane</keyword>
<dbReference type="RefSeq" id="WP_146446776.1">
    <property type="nucleotide sequence ID" value="NZ_SJPR01000010.1"/>
</dbReference>
<dbReference type="OrthoDB" id="290340at2"/>
<reference evidence="2 3" key="1">
    <citation type="submission" date="2019-02" db="EMBL/GenBank/DDBJ databases">
        <title>Deep-cultivation of Planctomycetes and their phenomic and genomic characterization uncovers novel biology.</title>
        <authorList>
            <person name="Wiegand S."/>
            <person name="Jogler M."/>
            <person name="Boedeker C."/>
            <person name="Pinto D."/>
            <person name="Vollmers J."/>
            <person name="Rivas-Marin E."/>
            <person name="Kohn T."/>
            <person name="Peeters S.H."/>
            <person name="Heuer A."/>
            <person name="Rast P."/>
            <person name="Oberbeckmann S."/>
            <person name="Bunk B."/>
            <person name="Jeske O."/>
            <person name="Meyerdierks A."/>
            <person name="Storesund J.E."/>
            <person name="Kallscheuer N."/>
            <person name="Luecker S."/>
            <person name="Lage O.M."/>
            <person name="Pohl T."/>
            <person name="Merkel B.J."/>
            <person name="Hornburger P."/>
            <person name="Mueller R.-W."/>
            <person name="Bruemmer F."/>
            <person name="Labrenz M."/>
            <person name="Spormann A.M."/>
            <person name="Op Den Camp H."/>
            <person name="Overmann J."/>
            <person name="Amann R."/>
            <person name="Jetten M.S.M."/>
            <person name="Mascher T."/>
            <person name="Medema M.H."/>
            <person name="Devos D.P."/>
            <person name="Kaster A.-K."/>
            <person name="Ovreas L."/>
            <person name="Rohde M."/>
            <person name="Galperin M.Y."/>
            <person name="Jogler C."/>
        </authorList>
    </citation>
    <scope>NUCLEOTIDE SEQUENCE [LARGE SCALE GENOMIC DNA]</scope>
    <source>
        <strain evidence="2 3">Pla108</strain>
    </source>
</reference>
<gene>
    <name evidence="2" type="ORF">Pla108_41030</name>
</gene>
<dbReference type="EMBL" id="SJPR01000010">
    <property type="protein sequence ID" value="TWT92477.1"/>
    <property type="molecule type" value="Genomic_DNA"/>
</dbReference>
<name>A0A5C5ZZI9_9BACT</name>
<feature type="transmembrane region" description="Helical" evidence="1">
    <location>
        <begin position="42"/>
        <end position="66"/>
    </location>
</feature>
<proteinExistence type="predicted"/>
<sequence length="67" mass="7249">MELLPLLAEVNRFVYAPFLLAAVSLVYAGTRHEDLGAILRHAGSFGAWTVAFMVAVAAVIQVMALFQ</sequence>
<accession>A0A5C5ZZI9</accession>
<evidence type="ECO:0000256" key="1">
    <source>
        <dbReference type="SAM" id="Phobius"/>
    </source>
</evidence>
<keyword evidence="1" id="KW-1133">Transmembrane helix</keyword>
<dbReference type="AlphaFoldDB" id="A0A5C5ZZI9"/>
<feature type="transmembrane region" description="Helical" evidence="1">
    <location>
        <begin position="12"/>
        <end position="30"/>
    </location>
</feature>
<keyword evidence="3" id="KW-1185">Reference proteome</keyword>
<evidence type="ECO:0000313" key="2">
    <source>
        <dbReference type="EMBL" id="TWT92477.1"/>
    </source>
</evidence>
<organism evidence="2 3">
    <name type="scientific">Botrimarina colliarenosi</name>
    <dbReference type="NCBI Taxonomy" id="2528001"/>
    <lineage>
        <taxon>Bacteria</taxon>
        <taxon>Pseudomonadati</taxon>
        <taxon>Planctomycetota</taxon>
        <taxon>Planctomycetia</taxon>
        <taxon>Pirellulales</taxon>
        <taxon>Lacipirellulaceae</taxon>
        <taxon>Botrimarina</taxon>
    </lineage>
</organism>
<evidence type="ECO:0000313" key="3">
    <source>
        <dbReference type="Proteomes" id="UP000317421"/>
    </source>
</evidence>